<feature type="domain" description="Aminoacyl-tRNA synthetase class Ia" evidence="13">
    <location>
        <begin position="18"/>
        <end position="564"/>
    </location>
</feature>
<dbReference type="SUPFAM" id="SSF52374">
    <property type="entry name" value="Nucleotidylyl transferase"/>
    <property type="match status" value="1"/>
</dbReference>
<evidence type="ECO:0000256" key="1">
    <source>
        <dbReference type="ARBA" id="ARBA00004496"/>
    </source>
</evidence>
<dbReference type="NCBIfam" id="NF004349">
    <property type="entry name" value="PRK05729.1"/>
    <property type="match status" value="1"/>
</dbReference>
<comment type="domain">
    <text evidence="12">The C-terminal coiled-coil domain is crucial for aminoacylation activity.</text>
</comment>
<dbReference type="FunFam" id="1.10.287.380:FF:000001">
    <property type="entry name" value="Valine--tRNA ligase"/>
    <property type="match status" value="1"/>
</dbReference>
<dbReference type="NCBIfam" id="TIGR00422">
    <property type="entry name" value="valS"/>
    <property type="match status" value="1"/>
</dbReference>
<dbReference type="GO" id="GO:0005524">
    <property type="term" value="F:ATP binding"/>
    <property type="evidence" value="ECO:0007669"/>
    <property type="project" value="UniProtKB-UniRule"/>
</dbReference>
<organism evidence="16 17">
    <name type="scientific">Candidatus Eubacterium faecale</name>
    <dbReference type="NCBI Taxonomy" id="2838568"/>
    <lineage>
        <taxon>Bacteria</taxon>
        <taxon>Bacillati</taxon>
        <taxon>Bacillota</taxon>
        <taxon>Clostridia</taxon>
        <taxon>Eubacteriales</taxon>
        <taxon>Eubacteriaceae</taxon>
        <taxon>Eubacterium</taxon>
    </lineage>
</organism>
<evidence type="ECO:0000259" key="14">
    <source>
        <dbReference type="Pfam" id="PF08264"/>
    </source>
</evidence>
<reference evidence="16" key="1">
    <citation type="journal article" date="2021" name="PeerJ">
        <title>Extensive microbial diversity within the chicken gut microbiome revealed by metagenomics and culture.</title>
        <authorList>
            <person name="Gilroy R."/>
            <person name="Ravi A."/>
            <person name="Getino M."/>
            <person name="Pursley I."/>
            <person name="Horton D.L."/>
            <person name="Alikhan N.F."/>
            <person name="Baker D."/>
            <person name="Gharbi K."/>
            <person name="Hall N."/>
            <person name="Watson M."/>
            <person name="Adriaenssens E.M."/>
            <person name="Foster-Nyarko E."/>
            <person name="Jarju S."/>
            <person name="Secka A."/>
            <person name="Antonio M."/>
            <person name="Oren A."/>
            <person name="Chaudhuri R.R."/>
            <person name="La Ragione R."/>
            <person name="Hildebrand F."/>
            <person name="Pallen M.J."/>
        </authorList>
    </citation>
    <scope>NUCLEOTIDE SEQUENCE</scope>
    <source>
        <strain evidence="16">CHK188-16595</strain>
    </source>
</reference>
<feature type="binding site" evidence="12">
    <location>
        <position position="528"/>
    </location>
    <ligand>
        <name>ATP</name>
        <dbReference type="ChEBI" id="CHEBI:30616"/>
    </ligand>
</feature>
<dbReference type="Pfam" id="PF08264">
    <property type="entry name" value="Anticodon_1"/>
    <property type="match status" value="1"/>
</dbReference>
<gene>
    <name evidence="12" type="primary">valS</name>
    <name evidence="16" type="ORF">IAA37_01625</name>
</gene>
<dbReference type="GO" id="GO:0005829">
    <property type="term" value="C:cytosol"/>
    <property type="evidence" value="ECO:0007669"/>
    <property type="project" value="TreeGrafter"/>
</dbReference>
<dbReference type="CDD" id="cd07962">
    <property type="entry name" value="Anticodon_Ia_Val"/>
    <property type="match status" value="1"/>
</dbReference>
<evidence type="ECO:0000256" key="7">
    <source>
        <dbReference type="ARBA" id="ARBA00022917"/>
    </source>
</evidence>
<dbReference type="Pfam" id="PF00133">
    <property type="entry name" value="tRNA-synt_1"/>
    <property type="match status" value="1"/>
</dbReference>
<feature type="short sequence motif" description="'KMSKS' region" evidence="12">
    <location>
        <begin position="525"/>
        <end position="529"/>
    </location>
</feature>
<accession>A0A9D2MGN7</accession>
<dbReference type="Pfam" id="PF10458">
    <property type="entry name" value="Val_tRNA-synt_C"/>
    <property type="match status" value="1"/>
</dbReference>
<reference evidence="16" key="2">
    <citation type="submission" date="2021-04" db="EMBL/GenBank/DDBJ databases">
        <authorList>
            <person name="Gilroy R."/>
        </authorList>
    </citation>
    <scope>NUCLEOTIDE SEQUENCE</scope>
    <source>
        <strain evidence="16">CHK188-16595</strain>
    </source>
</reference>
<evidence type="ECO:0000256" key="3">
    <source>
        <dbReference type="ARBA" id="ARBA00022490"/>
    </source>
</evidence>
<protein>
    <recommendedName>
        <fullName evidence="12">Valine--tRNA ligase</fullName>
        <ecNumber evidence="12">6.1.1.9</ecNumber>
    </recommendedName>
    <alternativeName>
        <fullName evidence="12">Valyl-tRNA synthetase</fullName>
        <shortName evidence="12">ValRS</shortName>
    </alternativeName>
</protein>
<dbReference type="FunFam" id="3.40.50.620:FF:000098">
    <property type="entry name" value="Valine--tRNA ligase"/>
    <property type="match status" value="1"/>
</dbReference>
<dbReference type="PROSITE" id="PS00178">
    <property type="entry name" value="AA_TRNA_LIGASE_I"/>
    <property type="match status" value="1"/>
</dbReference>
<dbReference type="GO" id="GO:0002161">
    <property type="term" value="F:aminoacyl-tRNA deacylase activity"/>
    <property type="evidence" value="ECO:0007669"/>
    <property type="project" value="InterPro"/>
</dbReference>
<keyword evidence="4 12" id="KW-0436">Ligase</keyword>
<dbReference type="InterPro" id="IPR013155">
    <property type="entry name" value="M/V/L/I-tRNA-synth_anticd-bd"/>
</dbReference>
<keyword evidence="9 12" id="KW-0030">Aminoacyl-tRNA synthetase</keyword>
<dbReference type="EMBL" id="DWXN01000002">
    <property type="protein sequence ID" value="HJB74357.1"/>
    <property type="molecule type" value="Genomic_DNA"/>
</dbReference>
<evidence type="ECO:0000256" key="4">
    <source>
        <dbReference type="ARBA" id="ARBA00022598"/>
    </source>
</evidence>
<comment type="caution">
    <text evidence="16">The sequence shown here is derived from an EMBL/GenBank/DDBJ whole genome shotgun (WGS) entry which is preliminary data.</text>
</comment>
<dbReference type="GO" id="GO:0006438">
    <property type="term" value="P:valyl-tRNA aminoacylation"/>
    <property type="evidence" value="ECO:0007669"/>
    <property type="project" value="UniProtKB-UniRule"/>
</dbReference>
<comment type="subcellular location">
    <subcellularLocation>
        <location evidence="1 12">Cytoplasm</location>
    </subcellularLocation>
</comment>
<evidence type="ECO:0000256" key="10">
    <source>
        <dbReference type="ARBA" id="ARBA00047552"/>
    </source>
</evidence>
<dbReference type="Gene3D" id="3.90.740.10">
    <property type="entry name" value="Valyl/Leucyl/Isoleucyl-tRNA synthetase, editing domain"/>
    <property type="match status" value="1"/>
</dbReference>
<keyword evidence="5 12" id="KW-0547">Nucleotide-binding</keyword>
<keyword evidence="3 12" id="KW-0963">Cytoplasm</keyword>
<evidence type="ECO:0000313" key="17">
    <source>
        <dbReference type="Proteomes" id="UP000823877"/>
    </source>
</evidence>
<dbReference type="InterPro" id="IPR037118">
    <property type="entry name" value="Val-tRNA_synth_C_sf"/>
</dbReference>
<comment type="similarity">
    <text evidence="11 12">Belongs to the class-I aminoacyl-tRNA synthetase family. ValS type 1 subfamily.</text>
</comment>
<dbReference type="Gene3D" id="3.40.50.620">
    <property type="entry name" value="HUPs"/>
    <property type="match status" value="2"/>
</dbReference>
<evidence type="ECO:0000256" key="2">
    <source>
        <dbReference type="ARBA" id="ARBA00011245"/>
    </source>
</evidence>
<evidence type="ECO:0000256" key="5">
    <source>
        <dbReference type="ARBA" id="ARBA00022741"/>
    </source>
</evidence>
<dbReference type="PANTHER" id="PTHR11946:SF93">
    <property type="entry name" value="VALINE--TRNA LIGASE, CHLOROPLASTIC_MITOCHONDRIAL 2"/>
    <property type="match status" value="1"/>
</dbReference>
<dbReference type="InterPro" id="IPR014729">
    <property type="entry name" value="Rossmann-like_a/b/a_fold"/>
</dbReference>
<keyword evidence="8 12" id="KW-0175">Coiled coil</keyword>
<feature type="short sequence motif" description="'HIGH' region" evidence="12">
    <location>
        <begin position="46"/>
        <end position="56"/>
    </location>
</feature>
<dbReference type="InterPro" id="IPR010978">
    <property type="entry name" value="tRNA-bd_arm"/>
</dbReference>
<evidence type="ECO:0000256" key="12">
    <source>
        <dbReference type="HAMAP-Rule" id="MF_02004"/>
    </source>
</evidence>
<feature type="domain" description="Methionyl/Valyl/Leucyl/Isoleucyl-tRNA synthetase anticodon-binding" evidence="14">
    <location>
        <begin position="607"/>
        <end position="751"/>
    </location>
</feature>
<dbReference type="Proteomes" id="UP000823877">
    <property type="component" value="Unassembled WGS sequence"/>
</dbReference>
<keyword evidence="6 12" id="KW-0067">ATP-binding</keyword>
<dbReference type="Gene3D" id="1.10.287.380">
    <property type="entry name" value="Valyl-tRNA synthetase, C-terminal domain"/>
    <property type="match status" value="1"/>
</dbReference>
<keyword evidence="7 12" id="KW-0648">Protein biosynthesis</keyword>
<dbReference type="PRINTS" id="PR00986">
    <property type="entry name" value="TRNASYNTHVAL"/>
</dbReference>
<dbReference type="InterPro" id="IPR002300">
    <property type="entry name" value="aa-tRNA-synth_Ia"/>
</dbReference>
<dbReference type="PANTHER" id="PTHR11946">
    <property type="entry name" value="VALYL-TRNA SYNTHETASES"/>
    <property type="match status" value="1"/>
</dbReference>
<comment type="subunit">
    <text evidence="2 12">Monomer.</text>
</comment>
<dbReference type="SUPFAM" id="SSF46589">
    <property type="entry name" value="tRNA-binding arm"/>
    <property type="match status" value="1"/>
</dbReference>
<dbReference type="CDD" id="cd00817">
    <property type="entry name" value="ValRS_core"/>
    <property type="match status" value="1"/>
</dbReference>
<dbReference type="EC" id="6.1.1.9" evidence="12"/>
<dbReference type="FunFam" id="1.10.730.10:FF:000014">
    <property type="entry name" value="Valine--tRNA ligase"/>
    <property type="match status" value="1"/>
</dbReference>
<dbReference type="SUPFAM" id="SSF50677">
    <property type="entry name" value="ValRS/IleRS/LeuRS editing domain"/>
    <property type="match status" value="1"/>
</dbReference>
<dbReference type="Gene3D" id="1.10.730.10">
    <property type="entry name" value="Isoleucyl-tRNA Synthetase, Domain 1"/>
    <property type="match status" value="1"/>
</dbReference>
<dbReference type="SUPFAM" id="SSF47323">
    <property type="entry name" value="Anticodon-binding domain of a subclass of class I aminoacyl-tRNA synthetases"/>
    <property type="match status" value="1"/>
</dbReference>
<evidence type="ECO:0000256" key="8">
    <source>
        <dbReference type="ARBA" id="ARBA00023054"/>
    </source>
</evidence>
<sequence>MSKELAKQYNPAEVEDRTYKFWCDNKYFHAEVDPSKKPYTIVIPPPNITGQLHMGHALDNTLQDILIRWRRMQGYEALWLPGTDHASIATEAKIVEAMRKEGVTKEDIGRDEFLKRAWAWKDQYGSRIIEQLKKMGSSCDWDRERFTMDEGCSKAVKEVFVNLYNKGLIYQGKRMVNWCPHCKTTISDAEVEYEDQAGHFWHLRYPFKDGSGYVELATTRPETMLGDTAVAVNPNDDRYKDIIGKTLILPIVHREIPVVADDYVDIEFGTGVVKITPAHDPNDYEVGLRHDLEIIDVMTDDGHIAEGWGKYSGMDRYECRKEIVKDLEAEGALIEVEDYNHNVGTCYRCHSTIEPRLSKQWFVKMEPLAKPAIDAVKEGKVKFVPERFNKIYYHWMENIKDWCISRQLWWGHRIPAYYCADCGEVTVSKENVTKCPKCGSAHVEQDPDTLDTWFSSALWPFSTLGWPDKTPELEYFYPTNTLVTGYDIIFFWVARMIFSALEHTGQVPFDTVLIHGLVRDAQGRKMSKSLGNGIDPLEIIDEYGADALRFTLATGNSPGNDMRFSDDKVKASRNFANKLWNAARFVLMYLGEGYQYPGLPEKLALEDKWIISKVNTLAKDVTANLEKFELGVAIQKLYDFIWDVFCDWYIEISKIRLQSGEDADTAKAVLVYVLTDILKLLHPFMPFITEEIYQAIPHDTESVMISKWPEYDENLNFASEEQQVEKIMQAVRAIRNRRAEMNIPPSRKAAVFVETDDADAFRYGAEFIKRLAYASEVTISGAFEDLGNIVTVITDSAKIFIPMGELVDFEAERKRLQKELAAAQDKLDFINKKLSNPGFVNKAPEKVVNQNREDAAKLEEKIAGIQDSLDSLEK</sequence>
<comment type="catalytic activity">
    <reaction evidence="10 12">
        <text>tRNA(Val) + L-valine + ATP = L-valyl-tRNA(Val) + AMP + diphosphate</text>
        <dbReference type="Rhea" id="RHEA:10704"/>
        <dbReference type="Rhea" id="RHEA-COMP:9672"/>
        <dbReference type="Rhea" id="RHEA-COMP:9708"/>
        <dbReference type="ChEBI" id="CHEBI:30616"/>
        <dbReference type="ChEBI" id="CHEBI:33019"/>
        <dbReference type="ChEBI" id="CHEBI:57762"/>
        <dbReference type="ChEBI" id="CHEBI:78442"/>
        <dbReference type="ChEBI" id="CHEBI:78537"/>
        <dbReference type="ChEBI" id="CHEBI:456215"/>
        <dbReference type="EC" id="6.1.1.9"/>
    </reaction>
</comment>
<evidence type="ECO:0000259" key="13">
    <source>
        <dbReference type="Pfam" id="PF00133"/>
    </source>
</evidence>
<dbReference type="InterPro" id="IPR009008">
    <property type="entry name" value="Val/Leu/Ile-tRNA-synth_edit"/>
</dbReference>
<dbReference type="GO" id="GO:0004832">
    <property type="term" value="F:valine-tRNA ligase activity"/>
    <property type="evidence" value="ECO:0007669"/>
    <property type="project" value="UniProtKB-UniRule"/>
</dbReference>
<dbReference type="InterPro" id="IPR001412">
    <property type="entry name" value="aa-tRNA-synth_I_CS"/>
</dbReference>
<evidence type="ECO:0000256" key="11">
    <source>
        <dbReference type="ARBA" id="ARBA00060830"/>
    </source>
</evidence>
<evidence type="ECO:0000256" key="9">
    <source>
        <dbReference type="ARBA" id="ARBA00023146"/>
    </source>
</evidence>
<dbReference type="InterPro" id="IPR019499">
    <property type="entry name" value="Val-tRNA_synth_tRNA-bd"/>
</dbReference>
<feature type="coiled-coil region" evidence="12">
    <location>
        <begin position="806"/>
        <end position="868"/>
    </location>
</feature>
<evidence type="ECO:0000256" key="6">
    <source>
        <dbReference type="ARBA" id="ARBA00022840"/>
    </source>
</evidence>
<comment type="domain">
    <text evidence="12">ValRS has two distinct active sites: one for aminoacylation and one for editing. The misactivated threonine is translocated from the active site to the editing site.</text>
</comment>
<proteinExistence type="inferred from homology"/>
<dbReference type="InterPro" id="IPR002303">
    <property type="entry name" value="Valyl-tRNA_ligase"/>
</dbReference>
<dbReference type="AlphaFoldDB" id="A0A9D2MGN7"/>
<evidence type="ECO:0000313" key="16">
    <source>
        <dbReference type="EMBL" id="HJB74357.1"/>
    </source>
</evidence>
<dbReference type="FunFam" id="3.40.50.620:FF:000032">
    <property type="entry name" value="Valine--tRNA ligase"/>
    <property type="match status" value="1"/>
</dbReference>
<dbReference type="InterPro" id="IPR033705">
    <property type="entry name" value="Anticodon_Ia_Val"/>
</dbReference>
<dbReference type="InterPro" id="IPR009080">
    <property type="entry name" value="tRNAsynth_Ia_anticodon-bd"/>
</dbReference>
<dbReference type="FunFam" id="3.90.740.10:FF:000005">
    <property type="entry name" value="Valine--tRNA ligase, mitochondrial"/>
    <property type="match status" value="1"/>
</dbReference>
<name>A0A9D2MGN7_9FIRM</name>
<feature type="domain" description="Valyl-tRNA synthetase tRNA-binding arm" evidence="15">
    <location>
        <begin position="808"/>
        <end position="872"/>
    </location>
</feature>
<evidence type="ECO:0000259" key="15">
    <source>
        <dbReference type="Pfam" id="PF10458"/>
    </source>
</evidence>
<dbReference type="HAMAP" id="MF_02004">
    <property type="entry name" value="Val_tRNA_synth_type1"/>
    <property type="match status" value="1"/>
</dbReference>
<comment type="function">
    <text evidence="12">Catalyzes the attachment of valine to tRNA(Val). As ValRS can inadvertently accommodate and process structurally similar amino acids such as threonine, to avoid such errors, it has a 'posttransfer' editing activity that hydrolyzes mischarged Thr-tRNA(Val) in a tRNA-dependent manner.</text>
</comment>